<keyword evidence="2" id="KW-1185">Reference proteome</keyword>
<dbReference type="RefSeq" id="WP_258384721.1">
    <property type="nucleotide sequence ID" value="NZ_CP091430.1"/>
</dbReference>
<dbReference type="EMBL" id="CP091430">
    <property type="protein sequence ID" value="UVI28633.1"/>
    <property type="molecule type" value="Genomic_DNA"/>
</dbReference>
<dbReference type="Proteomes" id="UP001057877">
    <property type="component" value="Chromosome"/>
</dbReference>
<evidence type="ECO:0008006" key="3">
    <source>
        <dbReference type="Google" id="ProtNLM"/>
    </source>
</evidence>
<organism evidence="1 2">
    <name type="scientific">Paenibacillus spongiae</name>
    <dbReference type="NCBI Taxonomy" id="2909671"/>
    <lineage>
        <taxon>Bacteria</taxon>
        <taxon>Bacillati</taxon>
        <taxon>Bacillota</taxon>
        <taxon>Bacilli</taxon>
        <taxon>Bacillales</taxon>
        <taxon>Paenibacillaceae</taxon>
        <taxon>Paenibacillus</taxon>
    </lineage>
</organism>
<evidence type="ECO:0000313" key="2">
    <source>
        <dbReference type="Proteomes" id="UP001057877"/>
    </source>
</evidence>
<sequence length="332" mass="38943">MRILFRVDVNTDRAWSRTMVSNLQQWMRELNYDAEVKYTNDYRNYDVVIFGRFAEARDILAARTLYKHILIGMLAPIDDTKIRRETIKLCDFLIQSSIEGRDHFMKYCPHVFIMPSIENTFTKYKKHKNNSTIRIAYVGNKYHIRELHPHITPALETLSQERKIQLVAISNFNKLSQWKVGRPAKIDIEYKKWDVDRVEDDLLSCDIGIVPGLTPGIKLLKAPEFYAKRTDYALRFKNESNAGRAFVFHQLGLPVISDFIPSCFHILADPYCGHLAHSTNGWIYALRDLCSSAARRQKIADYAYHAFHKYYNPLDWTERLYSSIKQLHQTKK</sequence>
<name>A0ABY5S8I1_9BACL</name>
<reference evidence="1" key="1">
    <citation type="submission" date="2022-01" db="EMBL/GenBank/DDBJ databases">
        <title>Paenibacillus spongiae sp. nov., isolated from marine sponge.</title>
        <authorList>
            <person name="Li Z."/>
            <person name="Zhang M."/>
        </authorList>
    </citation>
    <scope>NUCLEOTIDE SEQUENCE</scope>
    <source>
        <strain evidence="1">PHS-Z3</strain>
    </source>
</reference>
<evidence type="ECO:0000313" key="1">
    <source>
        <dbReference type="EMBL" id="UVI28633.1"/>
    </source>
</evidence>
<accession>A0ABY5S8I1</accession>
<gene>
    <name evidence="1" type="ORF">L1F29_24755</name>
</gene>
<proteinExistence type="predicted"/>
<protein>
    <recommendedName>
        <fullName evidence="3">Glycosyltransferase family 1 protein</fullName>
    </recommendedName>
</protein>